<sequence>MIRTSTTSIRALCASLKHVPLSRTYATASATASSSAPSSSSNASAEAPSLPSAAPPGTVLKGVSIFKDKADPVALQDNEYPPWLFKLLDDASIASSSSLASIEMANMSKGEARAAQKRQSKILRAAQLAKEKAEAKAAERAAKAGNPATTTRASAEQEVALSPEAKRANLLSKAAQEEQARRKVLRKANKDAIKARNFVSAS</sequence>
<keyword evidence="2" id="KW-0809">Transit peptide</keyword>
<evidence type="ECO:0000256" key="6">
    <source>
        <dbReference type="ARBA" id="ARBA00033752"/>
    </source>
</evidence>
<evidence type="ECO:0000256" key="1">
    <source>
        <dbReference type="ARBA" id="ARBA00004173"/>
    </source>
</evidence>
<dbReference type="EMBL" id="CM003142">
    <property type="protein sequence ID" value="KIS70788.1"/>
    <property type="molecule type" value="Genomic_DNA"/>
</dbReference>
<keyword evidence="5" id="KW-0687">Ribonucleoprotein</keyword>
<dbReference type="OMA" id="YPPWLFK"/>
<dbReference type="PANTHER" id="PTHR28595:SF1">
    <property type="entry name" value="LARGE RIBOSOMAL SUBUNIT PROTEIN ML54"/>
    <property type="match status" value="1"/>
</dbReference>
<dbReference type="eggNOG" id="ENOG502SBZ8">
    <property type="taxonomic scope" value="Eukaryota"/>
</dbReference>
<protein>
    <recommendedName>
        <fullName evidence="7">Large ribosomal subunit protein mL54</fullName>
    </recommendedName>
</protein>
<organism evidence="9 10">
    <name type="scientific">Mycosarcoma maydis</name>
    <name type="common">Corn smut fungus</name>
    <name type="synonym">Ustilago maydis</name>
    <dbReference type="NCBI Taxonomy" id="5270"/>
    <lineage>
        <taxon>Eukaryota</taxon>
        <taxon>Fungi</taxon>
        <taxon>Dikarya</taxon>
        <taxon>Basidiomycota</taxon>
        <taxon>Ustilaginomycotina</taxon>
        <taxon>Ustilaginomycetes</taxon>
        <taxon>Ustilaginales</taxon>
        <taxon>Ustilaginaceae</taxon>
        <taxon>Mycosarcoma</taxon>
    </lineage>
</organism>
<evidence type="ECO:0000256" key="5">
    <source>
        <dbReference type="ARBA" id="ARBA00023274"/>
    </source>
</evidence>
<evidence type="ECO:0000256" key="7">
    <source>
        <dbReference type="ARBA" id="ARBA00035179"/>
    </source>
</evidence>
<dbReference type="VEuPathDB" id="FungiDB:UMAG_01939"/>
<dbReference type="GeneID" id="23562805"/>
<gene>
    <name evidence="9" type="ORF">UMAG_01939</name>
</gene>
<comment type="similarity">
    <text evidence="6">Belongs to the mitochondrion-specific ribosomal protein mL54 family.</text>
</comment>
<dbReference type="GO" id="GO:0003735">
    <property type="term" value="F:structural constituent of ribosome"/>
    <property type="evidence" value="ECO:0000318"/>
    <property type="project" value="GO_Central"/>
</dbReference>
<dbReference type="OrthoDB" id="10252718at2759"/>
<accession>A0A0D1CWL1</accession>
<evidence type="ECO:0000256" key="8">
    <source>
        <dbReference type="SAM" id="MobiDB-lite"/>
    </source>
</evidence>
<proteinExistence type="inferred from homology"/>
<keyword evidence="4" id="KW-0496">Mitochondrion</keyword>
<dbReference type="GO" id="GO:0005762">
    <property type="term" value="C:mitochondrial large ribosomal subunit"/>
    <property type="evidence" value="ECO:0000318"/>
    <property type="project" value="GO_Central"/>
</dbReference>
<dbReference type="InterPro" id="IPR013870">
    <property type="entry name" value="Ribosomal_mL54"/>
</dbReference>
<dbReference type="InParanoid" id="A0A0D1CWL1"/>
<reference evidence="9 10" key="1">
    <citation type="journal article" date="2006" name="Nature">
        <title>Insights from the genome of the biotrophic fungal plant pathogen Ustilago maydis.</title>
        <authorList>
            <person name="Kamper J."/>
            <person name="Kahmann R."/>
            <person name="Bolker M."/>
            <person name="Ma L.J."/>
            <person name="Brefort T."/>
            <person name="Saville B.J."/>
            <person name="Banuett F."/>
            <person name="Kronstad J.W."/>
            <person name="Gold S.E."/>
            <person name="Muller O."/>
            <person name="Perlin M.H."/>
            <person name="Wosten H.A."/>
            <person name="de Vries R."/>
            <person name="Ruiz-Herrera J."/>
            <person name="Reynaga-Pena C.G."/>
            <person name="Snetselaar K."/>
            <person name="McCann M."/>
            <person name="Perez-Martin J."/>
            <person name="Feldbrugge M."/>
            <person name="Basse C.W."/>
            <person name="Steinberg G."/>
            <person name="Ibeas J.I."/>
            <person name="Holloman W."/>
            <person name="Guzman P."/>
            <person name="Farman M."/>
            <person name="Stajich J.E."/>
            <person name="Sentandreu R."/>
            <person name="Gonzalez-Prieto J.M."/>
            <person name="Kennell J.C."/>
            <person name="Molina L."/>
            <person name="Schirawski J."/>
            <person name="Mendoza-Mendoza A."/>
            <person name="Greilinger D."/>
            <person name="Munch K."/>
            <person name="Rossel N."/>
            <person name="Scherer M."/>
            <person name="Vranes M."/>
            <person name="Ladendorf O."/>
            <person name="Vincon V."/>
            <person name="Fuchs U."/>
            <person name="Sandrock B."/>
            <person name="Meng S."/>
            <person name="Ho E.C."/>
            <person name="Cahill M.J."/>
            <person name="Boyce K.J."/>
            <person name="Klose J."/>
            <person name="Klosterman S.J."/>
            <person name="Deelstra H.J."/>
            <person name="Ortiz-Castellanos L."/>
            <person name="Li W."/>
            <person name="Sanchez-Alonso P."/>
            <person name="Schreier P.H."/>
            <person name="Hauser-Hahn I."/>
            <person name="Vaupel M."/>
            <person name="Koopmann E."/>
            <person name="Friedrich G."/>
            <person name="Voss H."/>
            <person name="Schluter T."/>
            <person name="Margolis J."/>
            <person name="Platt D."/>
            <person name="Swimmer C."/>
            <person name="Gnirke A."/>
            <person name="Chen F."/>
            <person name="Vysotskaia V."/>
            <person name="Mannhaupt G."/>
            <person name="Guldener U."/>
            <person name="Munsterkotter M."/>
            <person name="Haase D."/>
            <person name="Oesterheld M."/>
            <person name="Mewes H.W."/>
            <person name="Mauceli E.W."/>
            <person name="DeCaprio D."/>
            <person name="Wade C.M."/>
            <person name="Butler J."/>
            <person name="Young S."/>
            <person name="Jaffe D.B."/>
            <person name="Calvo S."/>
            <person name="Nusbaum C."/>
            <person name="Galagan J."/>
            <person name="Birren B.W."/>
        </authorList>
    </citation>
    <scope>NUCLEOTIDE SEQUENCE [LARGE SCALE GENOMIC DNA]</scope>
    <source>
        <strain evidence="10">DSM 14603 / FGSC 9021 / UM521</strain>
    </source>
</reference>
<dbReference type="Proteomes" id="UP000000561">
    <property type="component" value="Chromosome 3"/>
</dbReference>
<dbReference type="KEGG" id="uma:UMAG_01939"/>
<dbReference type="PANTHER" id="PTHR28595">
    <property type="entry name" value="39S RIBOSOMAL PROTEIN L54, MITOCHONDRIAL"/>
    <property type="match status" value="1"/>
</dbReference>
<keyword evidence="10" id="KW-1185">Reference proteome</keyword>
<evidence type="ECO:0000256" key="3">
    <source>
        <dbReference type="ARBA" id="ARBA00022980"/>
    </source>
</evidence>
<evidence type="ECO:0000256" key="2">
    <source>
        <dbReference type="ARBA" id="ARBA00022946"/>
    </source>
</evidence>
<dbReference type="AlphaFoldDB" id="A0A0D1CWL1"/>
<feature type="region of interest" description="Disordered" evidence="8">
    <location>
        <begin position="134"/>
        <end position="162"/>
    </location>
</feature>
<dbReference type="STRING" id="237631.A0A0D1CWL1"/>
<evidence type="ECO:0000313" key="10">
    <source>
        <dbReference type="Proteomes" id="UP000000561"/>
    </source>
</evidence>
<evidence type="ECO:0000256" key="4">
    <source>
        <dbReference type="ARBA" id="ARBA00023128"/>
    </source>
</evidence>
<evidence type="ECO:0000313" key="9">
    <source>
        <dbReference type="EMBL" id="KIS70788.1"/>
    </source>
</evidence>
<name>A0A0D1CWL1_MYCMD</name>
<feature type="region of interest" description="Disordered" evidence="8">
    <location>
        <begin position="30"/>
        <end position="56"/>
    </location>
</feature>
<keyword evidence="3" id="KW-0689">Ribosomal protein</keyword>
<dbReference type="Pfam" id="PF08561">
    <property type="entry name" value="Ribosomal_L37"/>
    <property type="match status" value="1"/>
</dbReference>
<dbReference type="RefSeq" id="XP_011387859.1">
    <property type="nucleotide sequence ID" value="XM_011389557.1"/>
</dbReference>
<comment type="subcellular location">
    <subcellularLocation>
        <location evidence="1">Mitochondrion</location>
    </subcellularLocation>
</comment>